<reference evidence="7" key="2">
    <citation type="submission" date="2020-04" db="EMBL/GenBank/DDBJ databases">
        <authorList>
            <consortium name="NCBI Genome Project"/>
        </authorList>
    </citation>
    <scope>NUCLEOTIDE SEQUENCE</scope>
    <source>
        <strain evidence="7">CBS 304.34</strain>
    </source>
</reference>
<dbReference type="GO" id="GO:0016846">
    <property type="term" value="F:carbon-sulfur lyase activity"/>
    <property type="evidence" value="ECO:0007669"/>
    <property type="project" value="InterPro"/>
</dbReference>
<name>A0A6A6Z903_9PEZI</name>
<dbReference type="PANTHER" id="PTHR28620">
    <property type="entry name" value="CENTROMERE PROTEIN V"/>
    <property type="match status" value="1"/>
</dbReference>
<dbReference type="Gene3D" id="2.170.150.70">
    <property type="match status" value="1"/>
</dbReference>
<dbReference type="AlphaFoldDB" id="A0A6A6Z903"/>
<dbReference type="InterPro" id="IPR006913">
    <property type="entry name" value="CENP-V/GFA"/>
</dbReference>
<dbReference type="InterPro" id="IPR011057">
    <property type="entry name" value="Mss4-like_sf"/>
</dbReference>
<evidence type="ECO:0000256" key="2">
    <source>
        <dbReference type="ARBA" id="ARBA00022723"/>
    </source>
</evidence>
<dbReference type="PANTHER" id="PTHR28620:SF1">
    <property type="entry name" value="CENP-V_GFA DOMAIN-CONTAINING PROTEIN"/>
    <property type="match status" value="1"/>
</dbReference>
<keyword evidence="3" id="KW-0862">Zinc</keyword>
<dbReference type="RefSeq" id="XP_033584464.1">
    <property type="nucleotide sequence ID" value="XM_033722635.1"/>
</dbReference>
<dbReference type="InterPro" id="IPR052355">
    <property type="entry name" value="CENP-V-like"/>
</dbReference>
<dbReference type="OrthoDB" id="3930719at2759"/>
<feature type="domain" description="CENP-V/GFA" evidence="4">
    <location>
        <begin position="12"/>
        <end position="139"/>
    </location>
</feature>
<proteinExistence type="inferred from homology"/>
<dbReference type="PROSITE" id="PS51891">
    <property type="entry name" value="CENP_V_GFA"/>
    <property type="match status" value="1"/>
</dbReference>
<evidence type="ECO:0000256" key="3">
    <source>
        <dbReference type="ARBA" id="ARBA00022833"/>
    </source>
</evidence>
<dbReference type="Proteomes" id="UP000504636">
    <property type="component" value="Unplaced"/>
</dbReference>
<evidence type="ECO:0000313" key="6">
    <source>
        <dbReference type="Proteomes" id="UP000504636"/>
    </source>
</evidence>
<organism evidence="5">
    <name type="scientific">Mytilinidion resinicola</name>
    <dbReference type="NCBI Taxonomy" id="574789"/>
    <lineage>
        <taxon>Eukaryota</taxon>
        <taxon>Fungi</taxon>
        <taxon>Dikarya</taxon>
        <taxon>Ascomycota</taxon>
        <taxon>Pezizomycotina</taxon>
        <taxon>Dothideomycetes</taxon>
        <taxon>Pleosporomycetidae</taxon>
        <taxon>Mytilinidiales</taxon>
        <taxon>Mytilinidiaceae</taxon>
        <taxon>Mytilinidion</taxon>
    </lineage>
</organism>
<keyword evidence="2" id="KW-0479">Metal-binding</keyword>
<dbReference type="Pfam" id="PF04828">
    <property type="entry name" value="GFA"/>
    <property type="match status" value="1"/>
</dbReference>
<dbReference type="GeneID" id="54463528"/>
<gene>
    <name evidence="5 7" type="ORF">BDZ99DRAFT_484342</name>
</gene>
<accession>A0A6A6Z903</accession>
<sequence length="202" mass="22961">MSAPAETSTRVYNGSCHCGATQYLVRLTFPPILDINAKSIRVYKCNCSTCTKMNLFHLRPIDPANDFLVLSPNPETELGDYRTFKKVQSWYFCKECGVRCFGIGGSWETTEVDLEKWKGSEGSEGKTTKAWKLKAGEWKYEHAGKEVVRPSCYLSVNAVTIEPDQEGFSLKEWHEKGWIAYVDARDRIGELKVGEPHKWGCY</sequence>
<dbReference type="GO" id="GO:0046872">
    <property type="term" value="F:metal ion binding"/>
    <property type="evidence" value="ECO:0007669"/>
    <property type="project" value="UniProtKB-KW"/>
</dbReference>
<evidence type="ECO:0000256" key="1">
    <source>
        <dbReference type="ARBA" id="ARBA00005495"/>
    </source>
</evidence>
<comment type="similarity">
    <text evidence="1">Belongs to the Gfa family.</text>
</comment>
<dbReference type="EMBL" id="MU003692">
    <property type="protein sequence ID" value="KAF2817500.1"/>
    <property type="molecule type" value="Genomic_DNA"/>
</dbReference>
<evidence type="ECO:0000259" key="4">
    <source>
        <dbReference type="PROSITE" id="PS51891"/>
    </source>
</evidence>
<dbReference type="SUPFAM" id="SSF51316">
    <property type="entry name" value="Mss4-like"/>
    <property type="match status" value="1"/>
</dbReference>
<protein>
    <recommendedName>
        <fullName evidence="4">CENP-V/GFA domain-containing protein</fullName>
    </recommendedName>
</protein>
<evidence type="ECO:0000313" key="7">
    <source>
        <dbReference type="RefSeq" id="XP_033584464.1"/>
    </source>
</evidence>
<reference evidence="7" key="3">
    <citation type="submission" date="2025-04" db="UniProtKB">
        <authorList>
            <consortium name="RefSeq"/>
        </authorList>
    </citation>
    <scope>IDENTIFICATION</scope>
    <source>
        <strain evidence="7">CBS 304.34</strain>
    </source>
</reference>
<keyword evidence="6" id="KW-1185">Reference proteome</keyword>
<evidence type="ECO:0000313" key="5">
    <source>
        <dbReference type="EMBL" id="KAF2817500.1"/>
    </source>
</evidence>
<reference evidence="5 7" key="1">
    <citation type="journal article" date="2020" name="Stud. Mycol.">
        <title>101 Dothideomycetes genomes: a test case for predicting lifestyles and emergence of pathogens.</title>
        <authorList>
            <person name="Haridas S."/>
            <person name="Albert R."/>
            <person name="Binder M."/>
            <person name="Bloem J."/>
            <person name="Labutti K."/>
            <person name="Salamov A."/>
            <person name="Andreopoulos B."/>
            <person name="Baker S."/>
            <person name="Barry K."/>
            <person name="Bills G."/>
            <person name="Bluhm B."/>
            <person name="Cannon C."/>
            <person name="Castanera R."/>
            <person name="Culley D."/>
            <person name="Daum C."/>
            <person name="Ezra D."/>
            <person name="Gonzalez J."/>
            <person name="Henrissat B."/>
            <person name="Kuo A."/>
            <person name="Liang C."/>
            <person name="Lipzen A."/>
            <person name="Lutzoni F."/>
            <person name="Magnuson J."/>
            <person name="Mondo S."/>
            <person name="Nolan M."/>
            <person name="Ohm R."/>
            <person name="Pangilinan J."/>
            <person name="Park H.-J."/>
            <person name="Ramirez L."/>
            <person name="Alfaro M."/>
            <person name="Sun H."/>
            <person name="Tritt A."/>
            <person name="Yoshinaga Y."/>
            <person name="Zwiers L.-H."/>
            <person name="Turgeon B."/>
            <person name="Goodwin S."/>
            <person name="Spatafora J."/>
            <person name="Crous P."/>
            <person name="Grigoriev I."/>
        </authorList>
    </citation>
    <scope>NUCLEOTIDE SEQUENCE</scope>
    <source>
        <strain evidence="5 7">CBS 304.34</strain>
    </source>
</reference>